<feature type="chain" id="PRO_5039546217" evidence="1">
    <location>
        <begin position="22"/>
        <end position="171"/>
    </location>
</feature>
<sequence>MKKKIIYGLLLLVLCASSLFSATKAYSLNNEMEKKEEELIISKNNYPEVYDFIDAMTVESFKNKIEKQEDFYVYVGRPTCGDCNVFEPELIELIENYEIENQLKYLNVAKLRTQENEWETFKKNYDLLYTPTLAKFEQGKLVSKVEWSPESGISIKQVKKWIENNMEKITN</sequence>
<proteinExistence type="predicted"/>
<evidence type="ECO:0000256" key="1">
    <source>
        <dbReference type="SAM" id="SignalP"/>
    </source>
</evidence>
<dbReference type="Proteomes" id="UP000249828">
    <property type="component" value="Unassembled WGS sequence"/>
</dbReference>
<dbReference type="AlphaFoldDB" id="A0A2W3ZEL7"/>
<dbReference type="SUPFAM" id="SSF52833">
    <property type="entry name" value="Thioredoxin-like"/>
    <property type="match status" value="1"/>
</dbReference>
<accession>A0A2W3ZEL7</accession>
<reference evidence="2 3" key="1">
    <citation type="submission" date="2017-11" db="EMBL/GenBank/DDBJ databases">
        <title>Draft genome sequence of Enterococcus plantarum TRW2 strain isolated from lettuce.</title>
        <authorList>
            <person name="Kim E.B."/>
            <person name="Marco M.L."/>
            <person name="Williams T.R."/>
            <person name="You I.H."/>
        </authorList>
    </citation>
    <scope>NUCLEOTIDE SEQUENCE [LARGE SCALE GENOMIC DNA]</scope>
    <source>
        <strain evidence="2 3">TRW2</strain>
    </source>
</reference>
<keyword evidence="1" id="KW-0732">Signal</keyword>
<keyword evidence="3" id="KW-1185">Reference proteome</keyword>
<dbReference type="EMBL" id="PIEU01000083">
    <property type="protein sequence ID" value="PZL72484.1"/>
    <property type="molecule type" value="Genomic_DNA"/>
</dbReference>
<dbReference type="Gene3D" id="3.40.30.10">
    <property type="entry name" value="Glutaredoxin"/>
    <property type="match status" value="1"/>
</dbReference>
<feature type="signal peptide" evidence="1">
    <location>
        <begin position="1"/>
        <end position="21"/>
    </location>
</feature>
<evidence type="ECO:0000313" key="3">
    <source>
        <dbReference type="Proteomes" id="UP000249828"/>
    </source>
</evidence>
<comment type="caution">
    <text evidence="2">The sequence shown here is derived from an EMBL/GenBank/DDBJ whole genome shotgun (WGS) entry which is preliminary data.</text>
</comment>
<organism evidence="2 3">
    <name type="scientific">Enterococcus plantarum</name>
    <dbReference type="NCBI Taxonomy" id="1077675"/>
    <lineage>
        <taxon>Bacteria</taxon>
        <taxon>Bacillati</taxon>
        <taxon>Bacillota</taxon>
        <taxon>Bacilli</taxon>
        <taxon>Lactobacillales</taxon>
        <taxon>Enterococcaceae</taxon>
        <taxon>Enterococcus</taxon>
    </lineage>
</organism>
<dbReference type="CDD" id="cd02947">
    <property type="entry name" value="TRX_family"/>
    <property type="match status" value="1"/>
</dbReference>
<dbReference type="RefSeq" id="WP_111248138.1">
    <property type="nucleotide sequence ID" value="NZ_PIEU01000083.1"/>
</dbReference>
<gene>
    <name evidence="2" type="ORF">CI088_10360</name>
</gene>
<dbReference type="Pfam" id="PF20207">
    <property type="entry name" value="DUF6568"/>
    <property type="match status" value="1"/>
</dbReference>
<protein>
    <submittedName>
        <fullName evidence="2">Thioredoxin</fullName>
    </submittedName>
</protein>
<evidence type="ECO:0000313" key="2">
    <source>
        <dbReference type="EMBL" id="PZL72484.1"/>
    </source>
</evidence>
<dbReference type="InterPro" id="IPR036249">
    <property type="entry name" value="Thioredoxin-like_sf"/>
</dbReference>
<dbReference type="InterPro" id="IPR046698">
    <property type="entry name" value="PedC-like"/>
</dbReference>
<name>A0A2W3ZEL7_9ENTE</name>